<accession>A0ACB7X718</accession>
<dbReference type="EMBL" id="CM037156">
    <property type="protein sequence ID" value="KAH7836542.1"/>
    <property type="molecule type" value="Genomic_DNA"/>
</dbReference>
<reference evidence="1 2" key="1">
    <citation type="journal article" date="2021" name="Hortic Res">
        <title>High-quality reference genome and annotation aids understanding of berry development for evergreen blueberry (Vaccinium darrowii).</title>
        <authorList>
            <person name="Yu J."/>
            <person name="Hulse-Kemp A.M."/>
            <person name="Babiker E."/>
            <person name="Staton M."/>
        </authorList>
    </citation>
    <scope>NUCLEOTIDE SEQUENCE [LARGE SCALE GENOMIC DNA]</scope>
    <source>
        <strain evidence="2">cv. NJ 8807/NJ 8810</strain>
        <tissue evidence="1">Young leaf</tissue>
    </source>
</reference>
<name>A0ACB7X718_9ERIC</name>
<protein>
    <submittedName>
        <fullName evidence="1">Uncharacterized protein</fullName>
    </submittedName>
</protein>
<proteinExistence type="predicted"/>
<evidence type="ECO:0000313" key="2">
    <source>
        <dbReference type="Proteomes" id="UP000828048"/>
    </source>
</evidence>
<keyword evidence="2" id="KW-1185">Reference proteome</keyword>
<organism evidence="1 2">
    <name type="scientific">Vaccinium darrowii</name>
    <dbReference type="NCBI Taxonomy" id="229202"/>
    <lineage>
        <taxon>Eukaryota</taxon>
        <taxon>Viridiplantae</taxon>
        <taxon>Streptophyta</taxon>
        <taxon>Embryophyta</taxon>
        <taxon>Tracheophyta</taxon>
        <taxon>Spermatophyta</taxon>
        <taxon>Magnoliopsida</taxon>
        <taxon>eudicotyledons</taxon>
        <taxon>Gunneridae</taxon>
        <taxon>Pentapetalae</taxon>
        <taxon>asterids</taxon>
        <taxon>Ericales</taxon>
        <taxon>Ericaceae</taxon>
        <taxon>Vaccinioideae</taxon>
        <taxon>Vaccinieae</taxon>
        <taxon>Vaccinium</taxon>
    </lineage>
</organism>
<evidence type="ECO:0000313" key="1">
    <source>
        <dbReference type="EMBL" id="KAH7836542.1"/>
    </source>
</evidence>
<sequence>MNAKKKKTLMAALSCWICHANYDEDQRAPLILQCGHCFCKDCLIKIFTSSPPTTLPCPECRHVSLVGNSVSSLPKNFSLLTLLHSNPTAADVTDSDDDDDVDNETGTRRMNVALRKNDSRIDVSRCRNLKLVSKLSEGRRVGVEVWKGVLGGGGGGGAGRQVVVKRVKIGEGMDVEWVMGELEKLRQASMWCRNVCGFHGGMVVDGHLCLVMDKCYGSVQLEMQRNEGRLTLKQILRFGAAIARGVAELHAAGVVCMNLKPSNFLLEQSGGAVVSDYGLPMILKKPSCRKIRELDLAKGHWCMDCMLLSPHSTAPEAWEPLKKSLHLFRDDAVALSAESDAWSFGCALVEMCTGSIPWAGLSAEEIFRAVVKDRRLPPQYASVVGVGIPTELWKMIGDCLQFKATKRPTFHAMLAIFLRHLQGIPHSPPESPKNELAKCTQIDTKELSPTSVLDSFQVRSNYLHQLVSERDLSGVRDLLARTASGNDSSSIISLLEAHNSDGQTALHLACRRGFPEILDAILENNYADVDVPDRDGNPPIVFALAAGSPDCVRALIRKSSSVIYRLREGFGPSVAHVCAYYGHPDCMREILLAGADPYTLDDRKDSILHVAVSKKFTECAIAILENGGGRLMGVHNSKQETPLHLCIETFNVNVVKRWVEVATAEEIAEAIDVPSPAGTALCMAASLKKDRENDSRELVKILLEAGANPEAQDAQHWRTGLHTAAMANDVELVKIILDAGVDVNISNVHHTIPLHLALAKGAIPCVELLLAAGADCNLQDDDGDNAFHIAADAAKFIRESLECIVLMMKYPDAAIDAVNHSGKTLCDLLEALPREWISEDLVEALMDKGIYLSPTVFEIGDWVKFRRTVGSPTYGWQGAKHGSVGFVQRVLDNDNLVVSFCSGMAHLLTNEVIKVIPLDRGQLVRLKPAVKEPRYALRGLPLDSVGTVLCVDDDGIVRIGFNHASRGWQADPAEIQRVEEFKVGDWVRVRSALTATKYGLGAVTPGSIGVVSCIRPDYSLLLEFSYLSSLWLCEPEEVESVAPFRIGDKVCVKRSVAEPRFAWGGETHHSVGTIIDIESNGRLILEIANRAVPWEADPSDMEKLEDFKVGDWVRVRASVPSPKYGWDDVTRLSTGIVHSLDDAGDMGVAFCFRSKSFTCSVTDMEKVPSPFEVGQEIRVMASVLQPQLGWSNETPATFGKIARIDMDGTLNVKVAGRVSLWKVAPSDAERLPGFMVGDWVRVNQYLGNRPNHEGNLAGKDIIAVVHSVHDILNPDLACCFRKARWDVHHDDVEKIERFQTGQYVRFRSGLVEPRWGWRGASPSSRGVIIGINSNGEVKISFFGLSGLWRGDPADLELEKIFEVGEWVKLKEHARRWKSFGPGSIGVVQGLGYQGDEWDGTILLGFCGESDLWVGSTTDLERVNRLLIGQKVRVKCSVEQPRFGWSGHTHNSIGKITSIDVDGKLRIYTPSGSKTWMLDPSEVNLVEEKNMQVGDWVKVKSHVTTPVHHWGEVTRESIGVVHRIEEGELWVAFCFLDRLWVCKESEMEKVRGFEIGDGVRFRERLISPRWGWGMETPASKGRVVGVDANGKLRIKFKWREGRPWIGDPADIVLDHSSSNATS</sequence>
<dbReference type="Proteomes" id="UP000828048">
    <property type="component" value="Chromosome 6"/>
</dbReference>
<comment type="caution">
    <text evidence="1">The sequence shown here is derived from an EMBL/GenBank/DDBJ whole genome shotgun (WGS) entry which is preliminary data.</text>
</comment>
<gene>
    <name evidence="1" type="ORF">Vadar_002744</name>
</gene>